<evidence type="ECO:0000313" key="2">
    <source>
        <dbReference type="EMBL" id="EMS56920.1"/>
    </source>
</evidence>
<name>M7ZWZ7_TRIUA</name>
<proteinExistence type="predicted"/>
<dbReference type="AlphaFoldDB" id="M7ZWZ7"/>
<feature type="region of interest" description="Disordered" evidence="1">
    <location>
        <begin position="34"/>
        <end position="68"/>
    </location>
</feature>
<dbReference type="OMA" id="MEAKTKC"/>
<sequence length="130" mass="14752">MEAKTKCLVMDMLTIYLHYEDLVIDSVPEVREMRDLTGESVSTQNQQGNRTEHPHPASSKRRRTSSIKAASKVVLKTSTYPNKQNVVYGTIRSTDQRTKAGGIELGVEFAIVRIYQPILDNEELIQEKDN</sequence>
<protein>
    <submittedName>
        <fullName evidence="2">Uncharacterized protein</fullName>
    </submittedName>
</protein>
<reference evidence="2" key="1">
    <citation type="journal article" date="2013" name="Nature">
        <title>Draft genome of the wheat A-genome progenitor Triticum urartu.</title>
        <authorList>
            <person name="Ling H.Q."/>
            <person name="Zhao S."/>
            <person name="Liu D."/>
            <person name="Wang J."/>
            <person name="Sun H."/>
            <person name="Zhang C."/>
            <person name="Fan H."/>
            <person name="Li D."/>
            <person name="Dong L."/>
            <person name="Tao Y."/>
            <person name="Gao C."/>
            <person name="Wu H."/>
            <person name="Li Y."/>
            <person name="Cui Y."/>
            <person name="Guo X."/>
            <person name="Zheng S."/>
            <person name="Wang B."/>
            <person name="Yu K."/>
            <person name="Liang Q."/>
            <person name="Yang W."/>
            <person name="Lou X."/>
            <person name="Chen J."/>
            <person name="Feng M."/>
            <person name="Jian J."/>
            <person name="Zhang X."/>
            <person name="Luo G."/>
            <person name="Jiang Y."/>
            <person name="Liu J."/>
            <person name="Wang Z."/>
            <person name="Sha Y."/>
            <person name="Zhang B."/>
            <person name="Wu H."/>
            <person name="Tang D."/>
            <person name="Shen Q."/>
            <person name="Xue P."/>
            <person name="Zou S."/>
            <person name="Wang X."/>
            <person name="Liu X."/>
            <person name="Wang F."/>
            <person name="Yang Y."/>
            <person name="An X."/>
            <person name="Dong Z."/>
            <person name="Zhang K."/>
            <person name="Zhang X."/>
            <person name="Luo M.C."/>
            <person name="Dvorak J."/>
            <person name="Tong Y."/>
            <person name="Wang J."/>
            <person name="Yang H."/>
            <person name="Li Z."/>
            <person name="Wang D."/>
            <person name="Zhang A."/>
            <person name="Wang J."/>
        </authorList>
    </citation>
    <scope>NUCLEOTIDE SEQUENCE</scope>
</reference>
<gene>
    <name evidence="2" type="ORF">TRIUR3_13046</name>
</gene>
<accession>M7ZWZ7</accession>
<dbReference type="EMBL" id="KD152406">
    <property type="protein sequence ID" value="EMS56920.1"/>
    <property type="molecule type" value="Genomic_DNA"/>
</dbReference>
<organism evidence="2">
    <name type="scientific">Triticum urartu</name>
    <name type="common">Red wild einkorn</name>
    <name type="synonym">Crithodium urartu</name>
    <dbReference type="NCBI Taxonomy" id="4572"/>
    <lineage>
        <taxon>Eukaryota</taxon>
        <taxon>Viridiplantae</taxon>
        <taxon>Streptophyta</taxon>
        <taxon>Embryophyta</taxon>
        <taxon>Tracheophyta</taxon>
        <taxon>Spermatophyta</taxon>
        <taxon>Magnoliopsida</taxon>
        <taxon>Liliopsida</taxon>
        <taxon>Poales</taxon>
        <taxon>Poaceae</taxon>
        <taxon>BOP clade</taxon>
        <taxon>Pooideae</taxon>
        <taxon>Triticodae</taxon>
        <taxon>Triticeae</taxon>
        <taxon>Triticinae</taxon>
        <taxon>Triticum</taxon>
    </lineage>
</organism>
<evidence type="ECO:0000256" key="1">
    <source>
        <dbReference type="SAM" id="MobiDB-lite"/>
    </source>
</evidence>
<dbReference type="STRING" id="4572.M7ZWZ7"/>
<feature type="compositionally biased region" description="Polar residues" evidence="1">
    <location>
        <begin position="39"/>
        <end position="49"/>
    </location>
</feature>